<accession>A0AAV5S8F0</accession>
<evidence type="ECO:0000256" key="1">
    <source>
        <dbReference type="ARBA" id="ARBA00004370"/>
    </source>
</evidence>
<dbReference type="PANTHER" id="PTHR14309">
    <property type="entry name" value="EXPRESSED PROTEIN"/>
    <property type="match status" value="1"/>
</dbReference>
<dbReference type="Gene3D" id="2.30.29.30">
    <property type="entry name" value="Pleckstrin-homology domain (PH domain)/Phosphotyrosine-binding domain (PTB)"/>
    <property type="match status" value="1"/>
</dbReference>
<feature type="non-terminal residue" evidence="5">
    <location>
        <position position="1"/>
    </location>
</feature>
<evidence type="ECO:0000256" key="3">
    <source>
        <dbReference type="SAM" id="MobiDB-lite"/>
    </source>
</evidence>
<keyword evidence="6" id="KW-1185">Reference proteome</keyword>
<dbReference type="AlphaFoldDB" id="A0AAV5S8F0"/>
<gene>
    <name evidence="5" type="ORF">PENTCL1PPCAC_1436</name>
</gene>
<sequence length="272" mass="28213">RLKEGTLMCYLRSCIILKKWKQAHVELYSDSRLVVCEEKGDKPKFSVILKDVIPYMAVGLVCDRMPVRRPSLPDGHSVHHLIGVGEDPQADTVHWLLFSSDQDMESWFSEITKTLPKPPGPVGNEPPPQYPGNPDEKVPGGLPGAGAPPYGQPGQPGPGGTTVIVQGQQDQGHDAFGGIATGMLLGTLAGYGMGSMFGGIGFGMGGYGMGGAFVSNDTNITNNYYGDQGGDQAGGNAANDDGGYDGGDYGGGDFGGGDFGGGDFGGGDFGGF</sequence>
<dbReference type="Pfam" id="PF00169">
    <property type="entry name" value="PH"/>
    <property type="match status" value="1"/>
</dbReference>
<dbReference type="InterPro" id="IPR001849">
    <property type="entry name" value="PH_domain"/>
</dbReference>
<dbReference type="GO" id="GO:0016020">
    <property type="term" value="C:membrane"/>
    <property type="evidence" value="ECO:0007669"/>
    <property type="project" value="UniProtKB-SubCell"/>
</dbReference>
<dbReference type="CDD" id="cd00821">
    <property type="entry name" value="PH"/>
    <property type="match status" value="1"/>
</dbReference>
<feature type="domain" description="PH" evidence="4">
    <location>
        <begin position="1"/>
        <end position="116"/>
    </location>
</feature>
<reference evidence="5" key="1">
    <citation type="submission" date="2023-10" db="EMBL/GenBank/DDBJ databases">
        <title>Genome assembly of Pristionchus species.</title>
        <authorList>
            <person name="Yoshida K."/>
            <person name="Sommer R.J."/>
        </authorList>
    </citation>
    <scope>NUCLEOTIDE SEQUENCE</scope>
    <source>
        <strain evidence="5">RS0144</strain>
    </source>
</reference>
<dbReference type="InterPro" id="IPR011993">
    <property type="entry name" value="PH-like_dom_sf"/>
</dbReference>
<dbReference type="InterPro" id="IPR039680">
    <property type="entry name" value="PLEKHB1/2"/>
</dbReference>
<comment type="caution">
    <text evidence="5">The sequence shown here is derived from an EMBL/GenBank/DDBJ whole genome shotgun (WGS) entry which is preliminary data.</text>
</comment>
<keyword evidence="2" id="KW-0472">Membrane</keyword>
<organism evidence="5 6">
    <name type="scientific">Pristionchus entomophagus</name>
    <dbReference type="NCBI Taxonomy" id="358040"/>
    <lineage>
        <taxon>Eukaryota</taxon>
        <taxon>Metazoa</taxon>
        <taxon>Ecdysozoa</taxon>
        <taxon>Nematoda</taxon>
        <taxon>Chromadorea</taxon>
        <taxon>Rhabditida</taxon>
        <taxon>Rhabditina</taxon>
        <taxon>Diplogasteromorpha</taxon>
        <taxon>Diplogasteroidea</taxon>
        <taxon>Neodiplogasteridae</taxon>
        <taxon>Pristionchus</taxon>
    </lineage>
</organism>
<dbReference type="Proteomes" id="UP001432027">
    <property type="component" value="Unassembled WGS sequence"/>
</dbReference>
<evidence type="ECO:0000259" key="4">
    <source>
        <dbReference type="PROSITE" id="PS50003"/>
    </source>
</evidence>
<comment type="subcellular location">
    <subcellularLocation>
        <location evidence="1">Membrane</location>
    </subcellularLocation>
</comment>
<evidence type="ECO:0000313" key="6">
    <source>
        <dbReference type="Proteomes" id="UP001432027"/>
    </source>
</evidence>
<dbReference type="GO" id="GO:0045595">
    <property type="term" value="P:regulation of cell differentiation"/>
    <property type="evidence" value="ECO:0007669"/>
    <property type="project" value="TreeGrafter"/>
</dbReference>
<dbReference type="EMBL" id="BTSX01000001">
    <property type="protein sequence ID" value="GMS79261.1"/>
    <property type="molecule type" value="Genomic_DNA"/>
</dbReference>
<proteinExistence type="predicted"/>
<feature type="region of interest" description="Disordered" evidence="3">
    <location>
        <begin position="112"/>
        <end position="162"/>
    </location>
</feature>
<dbReference type="FunFam" id="2.30.29.30:FF:000624">
    <property type="entry name" value="Protein CBG23324"/>
    <property type="match status" value="1"/>
</dbReference>
<evidence type="ECO:0000256" key="2">
    <source>
        <dbReference type="ARBA" id="ARBA00023136"/>
    </source>
</evidence>
<dbReference type="PANTHER" id="PTHR14309:SF12">
    <property type="entry name" value="PH DOMAIN-CONTAINING PROTEIN"/>
    <property type="match status" value="1"/>
</dbReference>
<name>A0AAV5S8F0_9BILA</name>
<feature type="compositionally biased region" description="Pro residues" evidence="3">
    <location>
        <begin position="116"/>
        <end position="131"/>
    </location>
</feature>
<dbReference type="PROSITE" id="PS50003">
    <property type="entry name" value="PH_DOMAIN"/>
    <property type="match status" value="1"/>
</dbReference>
<evidence type="ECO:0000313" key="5">
    <source>
        <dbReference type="EMBL" id="GMS79261.1"/>
    </source>
</evidence>
<dbReference type="SMART" id="SM00233">
    <property type="entry name" value="PH"/>
    <property type="match status" value="1"/>
</dbReference>
<protein>
    <recommendedName>
        <fullName evidence="4">PH domain-containing protein</fullName>
    </recommendedName>
</protein>
<dbReference type="SUPFAM" id="SSF50729">
    <property type="entry name" value="PH domain-like"/>
    <property type="match status" value="1"/>
</dbReference>